<dbReference type="Proteomes" id="UP000033647">
    <property type="component" value="Unassembled WGS sequence"/>
</dbReference>
<accession>A0A0F4GJ27</accession>
<name>A0A0F4GJ27_9PEZI</name>
<comment type="caution">
    <text evidence="1">The sequence shown here is derived from an EMBL/GenBank/DDBJ whole genome shotgun (WGS) entry which is preliminary data.</text>
</comment>
<reference evidence="1 2" key="1">
    <citation type="submission" date="2015-03" db="EMBL/GenBank/DDBJ databases">
        <title>RNA-seq based gene annotation and comparative genomics of four Zymoseptoria species reveal species-specific pathogenicity related genes and transposable element activity.</title>
        <authorList>
            <person name="Grandaubert J."/>
            <person name="Bhattacharyya A."/>
            <person name="Stukenbrock E.H."/>
        </authorList>
    </citation>
    <scope>NUCLEOTIDE SEQUENCE [LARGE SCALE GENOMIC DNA]</scope>
    <source>
        <strain evidence="1 2">Zb18110</strain>
    </source>
</reference>
<sequence length="153" mass="17434">MSVGRSDVTQPTPKNRECCAADKDILLVFNIDECIGGWPKYDFKCSNLLHTKSGREIRGLNQARVGAAQSKLLAEWHTNERKLAAQVNGNFVIYEARLVLWFIANPAGYHQHRDEVDDDFVFTIDEVRKKMYEQRSIMGAMGPLANIMRGEQF</sequence>
<protein>
    <submittedName>
        <fullName evidence="1">Uncharacterized protein</fullName>
    </submittedName>
</protein>
<keyword evidence="2" id="KW-1185">Reference proteome</keyword>
<proteinExistence type="predicted"/>
<dbReference type="EMBL" id="LAFY01000490">
    <property type="protein sequence ID" value="KJX97396.1"/>
    <property type="molecule type" value="Genomic_DNA"/>
</dbReference>
<evidence type="ECO:0000313" key="2">
    <source>
        <dbReference type="Proteomes" id="UP000033647"/>
    </source>
</evidence>
<dbReference type="AlphaFoldDB" id="A0A0F4GJ27"/>
<gene>
    <name evidence="1" type="ORF">TI39_contig498g00003</name>
</gene>
<evidence type="ECO:0000313" key="1">
    <source>
        <dbReference type="EMBL" id="KJX97396.1"/>
    </source>
</evidence>
<organism evidence="1 2">
    <name type="scientific">Zymoseptoria brevis</name>
    <dbReference type="NCBI Taxonomy" id="1047168"/>
    <lineage>
        <taxon>Eukaryota</taxon>
        <taxon>Fungi</taxon>
        <taxon>Dikarya</taxon>
        <taxon>Ascomycota</taxon>
        <taxon>Pezizomycotina</taxon>
        <taxon>Dothideomycetes</taxon>
        <taxon>Dothideomycetidae</taxon>
        <taxon>Mycosphaerellales</taxon>
        <taxon>Mycosphaerellaceae</taxon>
        <taxon>Zymoseptoria</taxon>
    </lineage>
</organism>